<dbReference type="Proteomes" id="UP000222310">
    <property type="component" value="Unassembled WGS sequence"/>
</dbReference>
<comment type="cofactor">
    <cofactor evidence="7">
        <name>heme</name>
        <dbReference type="ChEBI" id="CHEBI:30413"/>
    </cofactor>
</comment>
<dbReference type="GeneID" id="57091694"/>
<reference evidence="9 10" key="1">
    <citation type="submission" date="2015-02" db="EMBL/GenBank/DDBJ databases">
        <title>Nostoc linckia genome annotation.</title>
        <authorList>
            <person name="Zhou Z."/>
        </authorList>
    </citation>
    <scope>NUCLEOTIDE SEQUENCE [LARGE SCALE GENOMIC DNA]</scope>
    <source>
        <strain evidence="10">z8</strain>
    </source>
</reference>
<organism evidence="9 10">
    <name type="scientific">Nostoc linckia z8</name>
    <dbReference type="NCBI Taxonomy" id="1628746"/>
    <lineage>
        <taxon>Bacteria</taxon>
        <taxon>Bacillati</taxon>
        <taxon>Cyanobacteriota</taxon>
        <taxon>Cyanophyceae</taxon>
        <taxon>Nostocales</taxon>
        <taxon>Nostocaceae</taxon>
        <taxon>Nostoc</taxon>
    </lineage>
</organism>
<feature type="binding site" description="axial binding residue" evidence="7">
    <location>
        <position position="394"/>
    </location>
    <ligand>
        <name>heme</name>
        <dbReference type="ChEBI" id="CHEBI:30413"/>
    </ligand>
    <ligandPart>
        <name>Fe</name>
        <dbReference type="ChEBI" id="CHEBI:18248"/>
    </ligandPart>
</feature>
<dbReference type="SUPFAM" id="SSF48264">
    <property type="entry name" value="Cytochrome P450"/>
    <property type="match status" value="1"/>
</dbReference>
<keyword evidence="6 8" id="KW-0503">Monooxygenase</keyword>
<sequence>MTLPNLIKTPSLLQKLQWITDPVGYMEKAAQQYPDIFTGKIVGFGDTVVFVNHPQAIQEILTNDRKKFVAIGEANKIVAPLVGEASLFLKEGIPHKQKRQLVMPAFHGERMRAYGQQICNLSTKVFSQLLVNQHFLARNFTQEITLQVILQVVLGLNEGEKFQELKYLLPELLDLTRSPITSSLFFFSFLQKDLGAWSPWGKFLRDRQQVDKLLYAEIAERRQQLNPERADILSMLVLAQDDTGQSMTDKELRDQLITLMLAGYETTASAIAWGLYWIHQKPLVREKLLQELDTLGDSPDPMSIYRLPYLTAVCNETLRIHPVVMFSFPRVVQEPIELLGHPLEPGTVTLPSIYLTHQREDLYPKPQEFKPERFLERQFSPYEFLPFGAGVRRCIGEALAVFQMKLVLATVLSNYQLALVDGQRERPQRKGFTLAPSCGVKMVMTGHRVCQESLTKITAISVS</sequence>
<comment type="caution">
    <text evidence="9">The sequence shown here is derived from an EMBL/GenBank/DDBJ whole genome shotgun (WGS) entry which is preliminary data.</text>
</comment>
<dbReference type="PROSITE" id="PS00086">
    <property type="entry name" value="CYTOCHROME_P450"/>
    <property type="match status" value="1"/>
</dbReference>
<dbReference type="InterPro" id="IPR017972">
    <property type="entry name" value="Cyt_P450_CS"/>
</dbReference>
<protein>
    <submittedName>
        <fullName evidence="9">Cytochrome P450</fullName>
    </submittedName>
</protein>
<evidence type="ECO:0000256" key="8">
    <source>
        <dbReference type="RuleBase" id="RU000461"/>
    </source>
</evidence>
<comment type="similarity">
    <text evidence="1 8">Belongs to the cytochrome P450 family.</text>
</comment>
<dbReference type="CDD" id="cd11053">
    <property type="entry name" value="CYP110-like"/>
    <property type="match status" value="1"/>
</dbReference>
<gene>
    <name evidence="9" type="ORF">VF08_11040</name>
</gene>
<dbReference type="GO" id="GO:0005506">
    <property type="term" value="F:iron ion binding"/>
    <property type="evidence" value="ECO:0007669"/>
    <property type="project" value="InterPro"/>
</dbReference>
<evidence type="ECO:0000256" key="2">
    <source>
        <dbReference type="ARBA" id="ARBA00022617"/>
    </source>
</evidence>
<dbReference type="GO" id="GO:0020037">
    <property type="term" value="F:heme binding"/>
    <property type="evidence" value="ECO:0007669"/>
    <property type="project" value="InterPro"/>
</dbReference>
<dbReference type="RefSeq" id="WP_099068388.1">
    <property type="nucleotide sequence ID" value="NZ_LAHD01000025.1"/>
</dbReference>
<evidence type="ECO:0000313" key="10">
    <source>
        <dbReference type="Proteomes" id="UP000222310"/>
    </source>
</evidence>
<evidence type="ECO:0000256" key="7">
    <source>
        <dbReference type="PIRSR" id="PIRSR602401-1"/>
    </source>
</evidence>
<name>A0A9Q6ELN6_NOSLI</name>
<keyword evidence="5 7" id="KW-0408">Iron</keyword>
<dbReference type="InterPro" id="IPR036396">
    <property type="entry name" value="Cyt_P450_sf"/>
</dbReference>
<evidence type="ECO:0000256" key="5">
    <source>
        <dbReference type="ARBA" id="ARBA00023004"/>
    </source>
</evidence>
<dbReference type="GO" id="GO:0016705">
    <property type="term" value="F:oxidoreductase activity, acting on paired donors, with incorporation or reduction of molecular oxygen"/>
    <property type="evidence" value="ECO:0007669"/>
    <property type="project" value="InterPro"/>
</dbReference>
<evidence type="ECO:0000256" key="3">
    <source>
        <dbReference type="ARBA" id="ARBA00022723"/>
    </source>
</evidence>
<keyword evidence="4 8" id="KW-0560">Oxidoreductase</keyword>
<dbReference type="PRINTS" id="PR00385">
    <property type="entry name" value="P450"/>
</dbReference>
<keyword evidence="2 7" id="KW-0349">Heme</keyword>
<keyword evidence="3 7" id="KW-0479">Metal-binding</keyword>
<proteinExistence type="inferred from homology"/>
<dbReference type="PANTHER" id="PTHR24291">
    <property type="entry name" value="CYTOCHROME P450 FAMILY 4"/>
    <property type="match status" value="1"/>
</dbReference>
<evidence type="ECO:0000256" key="6">
    <source>
        <dbReference type="ARBA" id="ARBA00023033"/>
    </source>
</evidence>
<evidence type="ECO:0000313" key="9">
    <source>
        <dbReference type="EMBL" id="PHK04494.1"/>
    </source>
</evidence>
<dbReference type="PANTHER" id="PTHR24291:SF50">
    <property type="entry name" value="BIFUNCTIONAL ALBAFLAVENONE MONOOXYGENASE_TERPENE SYNTHASE"/>
    <property type="match status" value="1"/>
</dbReference>
<dbReference type="EMBL" id="LAHD01000025">
    <property type="protein sequence ID" value="PHK04494.1"/>
    <property type="molecule type" value="Genomic_DNA"/>
</dbReference>
<evidence type="ECO:0000256" key="4">
    <source>
        <dbReference type="ARBA" id="ARBA00023002"/>
    </source>
</evidence>
<dbReference type="Pfam" id="PF00067">
    <property type="entry name" value="p450"/>
    <property type="match status" value="1"/>
</dbReference>
<dbReference type="InterPro" id="IPR002401">
    <property type="entry name" value="Cyt_P450_E_grp-I"/>
</dbReference>
<dbReference type="AlphaFoldDB" id="A0A9Q6ELN6"/>
<dbReference type="PRINTS" id="PR00463">
    <property type="entry name" value="EP450I"/>
</dbReference>
<dbReference type="GO" id="GO:0004497">
    <property type="term" value="F:monooxygenase activity"/>
    <property type="evidence" value="ECO:0007669"/>
    <property type="project" value="UniProtKB-KW"/>
</dbReference>
<evidence type="ECO:0000256" key="1">
    <source>
        <dbReference type="ARBA" id="ARBA00010617"/>
    </source>
</evidence>
<dbReference type="InterPro" id="IPR050196">
    <property type="entry name" value="Cytochrome_P450_Monoox"/>
</dbReference>
<dbReference type="Gene3D" id="1.10.630.10">
    <property type="entry name" value="Cytochrome P450"/>
    <property type="match status" value="1"/>
</dbReference>
<accession>A0A9Q6ELN6</accession>
<dbReference type="InterPro" id="IPR001128">
    <property type="entry name" value="Cyt_P450"/>
</dbReference>